<evidence type="ECO:0000256" key="1">
    <source>
        <dbReference type="SAM" id="Phobius"/>
    </source>
</evidence>
<dbReference type="InterPro" id="IPR002656">
    <property type="entry name" value="Acyl_transf_3_dom"/>
</dbReference>
<name>F1ZDV2_9SPHN</name>
<gene>
    <name evidence="3" type="ORF">Y88_3519</name>
</gene>
<accession>F1ZDV2</accession>
<comment type="caution">
    <text evidence="3">The sequence shown here is derived from an EMBL/GenBank/DDBJ whole genome shotgun (WGS) entry which is preliminary data.</text>
</comment>
<evidence type="ECO:0000259" key="2">
    <source>
        <dbReference type="Pfam" id="PF01757"/>
    </source>
</evidence>
<dbReference type="PANTHER" id="PTHR23028">
    <property type="entry name" value="ACETYLTRANSFERASE"/>
    <property type="match status" value="1"/>
</dbReference>
<dbReference type="EMBL" id="AEWJ01000067">
    <property type="protein sequence ID" value="EGD57211.1"/>
    <property type="molecule type" value="Genomic_DNA"/>
</dbReference>
<keyword evidence="1" id="KW-0472">Membrane</keyword>
<keyword evidence="4" id="KW-1185">Reference proteome</keyword>
<feature type="transmembrane region" description="Helical" evidence="1">
    <location>
        <begin position="167"/>
        <end position="187"/>
    </location>
</feature>
<evidence type="ECO:0000313" key="4">
    <source>
        <dbReference type="Proteomes" id="UP000004728"/>
    </source>
</evidence>
<dbReference type="GO" id="GO:0016747">
    <property type="term" value="F:acyltransferase activity, transferring groups other than amino-acyl groups"/>
    <property type="evidence" value="ECO:0007669"/>
    <property type="project" value="InterPro"/>
</dbReference>
<feature type="transmembrane region" description="Helical" evidence="1">
    <location>
        <begin position="139"/>
        <end position="160"/>
    </location>
</feature>
<keyword evidence="3" id="KW-0012">Acyltransferase</keyword>
<keyword evidence="1" id="KW-0812">Transmembrane</keyword>
<dbReference type="InterPro" id="IPR050879">
    <property type="entry name" value="Acyltransferase_3"/>
</dbReference>
<dbReference type="RefSeq" id="WP_008071830.1">
    <property type="nucleotide sequence ID" value="NZ_AQWK01000004.1"/>
</dbReference>
<reference evidence="3 4" key="1">
    <citation type="journal article" date="2012" name="J. Bacteriol.">
        <title>Draft Genome Sequence of Novosphingobium nitrogenifigens Y88T.</title>
        <authorList>
            <person name="Strabala T.J."/>
            <person name="Macdonald L."/>
            <person name="Liu V."/>
            <person name="Smit A.M."/>
        </authorList>
    </citation>
    <scope>NUCLEOTIDE SEQUENCE [LARGE SCALE GENOMIC DNA]</scope>
    <source>
        <strain evidence="3 4">DSM 19370</strain>
    </source>
</reference>
<dbReference type="HOGENOM" id="CLU_005679_1_2_5"/>
<dbReference type="AlphaFoldDB" id="F1ZDV2"/>
<dbReference type="PANTHER" id="PTHR23028:SF53">
    <property type="entry name" value="ACYL_TRANSF_3 DOMAIN-CONTAINING PROTEIN"/>
    <property type="match status" value="1"/>
</dbReference>
<keyword evidence="1" id="KW-1133">Transmembrane helix</keyword>
<dbReference type="GO" id="GO:0000271">
    <property type="term" value="P:polysaccharide biosynthetic process"/>
    <property type="evidence" value="ECO:0007669"/>
    <property type="project" value="TreeGrafter"/>
</dbReference>
<keyword evidence="3" id="KW-0808">Transferase</keyword>
<feature type="transmembrane region" description="Helical" evidence="1">
    <location>
        <begin position="42"/>
        <end position="67"/>
    </location>
</feature>
<feature type="transmembrane region" description="Helical" evidence="1">
    <location>
        <begin position="229"/>
        <end position="248"/>
    </location>
</feature>
<organism evidence="3 4">
    <name type="scientific">Novosphingobium nitrogenifigens DSM 19370</name>
    <dbReference type="NCBI Taxonomy" id="983920"/>
    <lineage>
        <taxon>Bacteria</taxon>
        <taxon>Pseudomonadati</taxon>
        <taxon>Pseudomonadota</taxon>
        <taxon>Alphaproteobacteria</taxon>
        <taxon>Sphingomonadales</taxon>
        <taxon>Sphingomonadaceae</taxon>
        <taxon>Novosphingobium</taxon>
    </lineage>
</organism>
<feature type="transmembrane region" description="Helical" evidence="1">
    <location>
        <begin position="88"/>
        <end position="119"/>
    </location>
</feature>
<feature type="transmembrane region" description="Helical" evidence="1">
    <location>
        <begin position="302"/>
        <end position="335"/>
    </location>
</feature>
<sequence>MKNRLKELDCLRFVAAFLVVLSHVLGNYTDKDFHLESVFFDGGIAVLIFFVLSGYIITRLLCAELGATGTLDLKAFYIRRALRIWPASYSYIALSVLLGVVGFASIHPTQALIAAMHVWNYYALLMPSDVIDQGRAVFAHFWSLALEEQFYWIWPAALLLLRNRVGVVLAAIVLLLPLERVAIYFAFPSQRGTMGEMFHAGADPIALGALLSLNEARLRPWLDRLNTPLFFANLAFLLLACPLLQFFLKGLWGATYGRTIEALSAGILILGLANGAGGWFAALLRTPPLQFGGRISYSLYIWQQLFTLPLSIFVMPPLQAVVFSCLAATASYFIIEKPFLHLKDRFSVNPKLTRGAVAATQQ</sequence>
<feature type="domain" description="Acyltransferase 3" evidence="2">
    <location>
        <begin position="6"/>
        <end position="334"/>
    </location>
</feature>
<protein>
    <submittedName>
        <fullName evidence="3">Acyltransferase 3</fullName>
    </submittedName>
</protein>
<feature type="transmembrane region" description="Helical" evidence="1">
    <location>
        <begin position="260"/>
        <end position="282"/>
    </location>
</feature>
<dbReference type="eggNOG" id="COG1835">
    <property type="taxonomic scope" value="Bacteria"/>
</dbReference>
<dbReference type="STRING" id="983920.Y88_3519"/>
<dbReference type="Pfam" id="PF01757">
    <property type="entry name" value="Acyl_transf_3"/>
    <property type="match status" value="1"/>
</dbReference>
<dbReference type="GO" id="GO:0016020">
    <property type="term" value="C:membrane"/>
    <property type="evidence" value="ECO:0007669"/>
    <property type="project" value="TreeGrafter"/>
</dbReference>
<evidence type="ECO:0000313" key="3">
    <source>
        <dbReference type="EMBL" id="EGD57211.1"/>
    </source>
</evidence>
<dbReference type="OrthoDB" id="9796461at2"/>
<proteinExistence type="predicted"/>
<dbReference type="Proteomes" id="UP000004728">
    <property type="component" value="Unassembled WGS sequence"/>
</dbReference>
<dbReference type="InParanoid" id="F1ZDV2"/>